<protein>
    <submittedName>
        <fullName evidence="1">Uncharacterized protein</fullName>
    </submittedName>
</protein>
<reference evidence="1 2" key="1">
    <citation type="journal article" date="2017" name="Curr. Biol.">
        <title>The Evolution of Venom by Co-option of Single-Copy Genes.</title>
        <authorList>
            <person name="Martinson E.O."/>
            <person name="Mrinalini"/>
            <person name="Kelkar Y.D."/>
            <person name="Chang C.H."/>
            <person name="Werren J.H."/>
        </authorList>
    </citation>
    <scope>NUCLEOTIDE SEQUENCE [LARGE SCALE GENOMIC DNA]</scope>
    <source>
        <strain evidence="1 2">Alberta</strain>
        <tissue evidence="1">Whole body</tissue>
    </source>
</reference>
<proteinExistence type="predicted"/>
<sequence>MTIETWPFKEGTHKNMCRNIKISANRLIEASNTMVMYLLPQGRILIGNSYLSNLTIKGATTSSTSRESRELQILDMSTCTTRNVKPDAHAEFDFYFPALHKDGFEMLLSTNKGDGTKNKSLNWNSYNFEGQKIGYLKSFVHHNNGYLQIIPASDQSTDKGFYVLKRKSYDSFEGKSDDDFEVTFTDSSSSDEIKLISSRSVNFVAPHRATAFSTTHDLFSICYYKVIEPHKLFCAQFNTQIHKFRVTLELPEIAEWITLRNLPDGGFILATGHCENIKFEKTDFCRGFRVQKVAANGKSSEELYIDGLQLPKGDKEDIKYDAIISENNKGEYCFIWVVASVKKRRYIIYEKRCISNKFIT</sequence>
<dbReference type="EMBL" id="NNAY01001320">
    <property type="protein sequence ID" value="OXU24368.1"/>
    <property type="molecule type" value="Genomic_DNA"/>
</dbReference>
<name>A0A232F1Q6_9HYME</name>
<evidence type="ECO:0000313" key="1">
    <source>
        <dbReference type="EMBL" id="OXU24368.1"/>
    </source>
</evidence>
<comment type="caution">
    <text evidence="1">The sequence shown here is derived from an EMBL/GenBank/DDBJ whole genome shotgun (WGS) entry which is preliminary data.</text>
</comment>
<keyword evidence="2" id="KW-1185">Reference proteome</keyword>
<accession>A0A232F1Q6</accession>
<gene>
    <name evidence="1" type="ORF">TSAR_010433</name>
</gene>
<evidence type="ECO:0000313" key="2">
    <source>
        <dbReference type="Proteomes" id="UP000215335"/>
    </source>
</evidence>
<dbReference type="Proteomes" id="UP000215335">
    <property type="component" value="Unassembled WGS sequence"/>
</dbReference>
<organism evidence="1 2">
    <name type="scientific">Trichomalopsis sarcophagae</name>
    <dbReference type="NCBI Taxonomy" id="543379"/>
    <lineage>
        <taxon>Eukaryota</taxon>
        <taxon>Metazoa</taxon>
        <taxon>Ecdysozoa</taxon>
        <taxon>Arthropoda</taxon>
        <taxon>Hexapoda</taxon>
        <taxon>Insecta</taxon>
        <taxon>Pterygota</taxon>
        <taxon>Neoptera</taxon>
        <taxon>Endopterygota</taxon>
        <taxon>Hymenoptera</taxon>
        <taxon>Apocrita</taxon>
        <taxon>Proctotrupomorpha</taxon>
        <taxon>Chalcidoidea</taxon>
        <taxon>Pteromalidae</taxon>
        <taxon>Pteromalinae</taxon>
        <taxon>Trichomalopsis</taxon>
    </lineage>
</organism>
<dbReference type="AlphaFoldDB" id="A0A232F1Q6"/>